<dbReference type="SMART" id="SM00504">
    <property type="entry name" value="Ubox"/>
    <property type="match status" value="1"/>
</dbReference>
<dbReference type="GO" id="GO:0004842">
    <property type="term" value="F:ubiquitin-protein transferase activity"/>
    <property type="evidence" value="ECO:0007669"/>
    <property type="project" value="InterPro"/>
</dbReference>
<dbReference type="GO" id="GO:0000149">
    <property type="term" value="F:SNARE binding"/>
    <property type="evidence" value="ECO:0007669"/>
    <property type="project" value="TreeGrafter"/>
</dbReference>
<keyword evidence="4" id="KW-1185">Reference proteome</keyword>
<dbReference type="PANTHER" id="PTHR13803">
    <property type="entry name" value="SEC24-RELATED PROTEIN"/>
    <property type="match status" value="1"/>
</dbReference>
<dbReference type="Pfam" id="PF04564">
    <property type="entry name" value="U-box"/>
    <property type="match status" value="1"/>
</dbReference>
<feature type="region of interest" description="Disordered" evidence="1">
    <location>
        <begin position="370"/>
        <end position="405"/>
    </location>
</feature>
<dbReference type="AlphaFoldDB" id="A0AAE0G4E6"/>
<gene>
    <name evidence="3" type="ORF">CYMTET_20494</name>
</gene>
<organism evidence="3 4">
    <name type="scientific">Cymbomonas tetramitiformis</name>
    <dbReference type="NCBI Taxonomy" id="36881"/>
    <lineage>
        <taxon>Eukaryota</taxon>
        <taxon>Viridiplantae</taxon>
        <taxon>Chlorophyta</taxon>
        <taxon>Pyramimonadophyceae</taxon>
        <taxon>Pyramimonadales</taxon>
        <taxon>Pyramimonadaceae</taxon>
        <taxon>Cymbomonas</taxon>
    </lineage>
</organism>
<proteinExistence type="predicted"/>
<evidence type="ECO:0000313" key="4">
    <source>
        <dbReference type="Proteomes" id="UP001190700"/>
    </source>
</evidence>
<evidence type="ECO:0000256" key="1">
    <source>
        <dbReference type="SAM" id="MobiDB-lite"/>
    </source>
</evidence>
<dbReference type="GO" id="GO:0008270">
    <property type="term" value="F:zinc ion binding"/>
    <property type="evidence" value="ECO:0007669"/>
    <property type="project" value="TreeGrafter"/>
</dbReference>
<dbReference type="GO" id="GO:0006886">
    <property type="term" value="P:intracellular protein transport"/>
    <property type="evidence" value="ECO:0007669"/>
    <property type="project" value="InterPro"/>
</dbReference>
<dbReference type="PROSITE" id="PS51698">
    <property type="entry name" value="U_BOX"/>
    <property type="match status" value="1"/>
</dbReference>
<dbReference type="Pfam" id="PF04811">
    <property type="entry name" value="Sec23_trunk"/>
    <property type="match status" value="1"/>
</dbReference>
<dbReference type="SUPFAM" id="SSF57850">
    <property type="entry name" value="RING/U-box"/>
    <property type="match status" value="1"/>
</dbReference>
<dbReference type="Gene3D" id="3.30.40.10">
    <property type="entry name" value="Zinc/RING finger domain, C3HC4 (zinc finger)"/>
    <property type="match status" value="1"/>
</dbReference>
<dbReference type="InterPro" id="IPR006896">
    <property type="entry name" value="Sec23/24_trunk_dom"/>
</dbReference>
<dbReference type="EMBL" id="LGRX02009982">
    <property type="protein sequence ID" value="KAK3271133.1"/>
    <property type="molecule type" value="Genomic_DNA"/>
</dbReference>
<dbReference type="GO" id="GO:0016567">
    <property type="term" value="P:protein ubiquitination"/>
    <property type="evidence" value="ECO:0007669"/>
    <property type="project" value="InterPro"/>
</dbReference>
<comment type="caution">
    <text evidence="3">The sequence shown here is derived from an EMBL/GenBank/DDBJ whole genome shotgun (WGS) entry which is preliminary data.</text>
</comment>
<dbReference type="Proteomes" id="UP001190700">
    <property type="component" value="Unassembled WGS sequence"/>
</dbReference>
<protein>
    <recommendedName>
        <fullName evidence="2">U-box domain-containing protein</fullName>
    </recommendedName>
</protein>
<dbReference type="CDD" id="cd16655">
    <property type="entry name" value="RING-Ubox_WDSUB1-like"/>
    <property type="match status" value="1"/>
</dbReference>
<dbReference type="InterPro" id="IPR013083">
    <property type="entry name" value="Znf_RING/FYVE/PHD"/>
</dbReference>
<evidence type="ECO:0000259" key="2">
    <source>
        <dbReference type="PROSITE" id="PS51698"/>
    </source>
</evidence>
<dbReference type="PANTHER" id="PTHR13803:SF36">
    <property type="entry name" value="TYPE A VON WILLEBRAND FACTOR DOMAIN-CONTAINING PROTEIN"/>
    <property type="match status" value="1"/>
</dbReference>
<dbReference type="InterPro" id="IPR003613">
    <property type="entry name" value="Ubox_domain"/>
</dbReference>
<dbReference type="InterPro" id="IPR050550">
    <property type="entry name" value="SEC23_SEC24_subfamily"/>
</dbReference>
<sequence length="643" mass="68959">MTSTCSVLDGHWLCELCHSRNPIGALERRSPPQPHGTYWLAPVSSPEAERVATHSSRPVLGASCPMVVFCIDISGSMSVTTEVPGGVALPRGGRKVHVSRLDCVRAAVHAYLQALKEEHPDCVPALVTFGSCVNVYSGSSRLASLDGMANLGNSDRLLSHGQRLQQREMGAARDSADALINKLYAVEAQGCTALGPALALAVGLTEGKPGSKIVVCTDGLANCGVGSVQAGSRQPVAFYSEMGKRAAAQGSMVSIVTVEGEACSMENLGTCADLTSGNVEIVDPLDLSSKVKELMQADVVATEVSCTLLAGGGLHVQTPPGTSAAPPLRSVAGPGGVVDVFTRTVGSANSDTDLSFRLRFKDEAEVALRAAEAERSHQESLESAAESPGGDTGEAEQLTAHNPDVPPSMICPILMEVMTDPVMAADGHSYERSAIEQWFQMSQGPPRSPKTNQQLQNCELLVNHALRNTIEELRQSFTRAQPPPLPPLLTVPVQLQVRYTLPSGERCVRVITQQMTVSSQREEAEKELDFTVIALTAIHTSAGLAQEGKYKEARVNLVSVQRLLQRGMRDNAQQEAYLSFIVQAEKLDQFMRERQQYEEVFGSENSGLADRSANGRACERDDDASKAMYQMKSVSVRAFCQRV</sequence>
<dbReference type="GO" id="GO:0070971">
    <property type="term" value="C:endoplasmic reticulum exit site"/>
    <property type="evidence" value="ECO:0007669"/>
    <property type="project" value="TreeGrafter"/>
</dbReference>
<dbReference type="SUPFAM" id="SSF53300">
    <property type="entry name" value="vWA-like"/>
    <property type="match status" value="1"/>
</dbReference>
<evidence type="ECO:0000313" key="3">
    <source>
        <dbReference type="EMBL" id="KAK3271133.1"/>
    </source>
</evidence>
<accession>A0AAE0G4E6</accession>
<name>A0AAE0G4E6_9CHLO</name>
<reference evidence="3 4" key="1">
    <citation type="journal article" date="2015" name="Genome Biol. Evol.">
        <title>Comparative Genomics of a Bacterivorous Green Alga Reveals Evolutionary Causalities and Consequences of Phago-Mixotrophic Mode of Nutrition.</title>
        <authorList>
            <person name="Burns J.A."/>
            <person name="Paasch A."/>
            <person name="Narechania A."/>
            <person name="Kim E."/>
        </authorList>
    </citation>
    <scope>NUCLEOTIDE SEQUENCE [LARGE SCALE GENOMIC DNA]</scope>
    <source>
        <strain evidence="3 4">PLY_AMNH</strain>
    </source>
</reference>
<dbReference type="GO" id="GO:0090110">
    <property type="term" value="P:COPII-coated vesicle cargo loading"/>
    <property type="evidence" value="ECO:0007669"/>
    <property type="project" value="TreeGrafter"/>
</dbReference>
<feature type="domain" description="U-box" evidence="2">
    <location>
        <begin position="404"/>
        <end position="480"/>
    </location>
</feature>
<dbReference type="Gene3D" id="3.40.50.410">
    <property type="entry name" value="von Willebrand factor, type A domain"/>
    <property type="match status" value="1"/>
</dbReference>
<dbReference type="GO" id="GO:0030127">
    <property type="term" value="C:COPII vesicle coat"/>
    <property type="evidence" value="ECO:0007669"/>
    <property type="project" value="InterPro"/>
</dbReference>
<feature type="compositionally biased region" description="Basic and acidic residues" evidence="1">
    <location>
        <begin position="370"/>
        <end position="380"/>
    </location>
</feature>
<dbReference type="InterPro" id="IPR036465">
    <property type="entry name" value="vWFA_dom_sf"/>
</dbReference>